<dbReference type="SMART" id="SM00332">
    <property type="entry name" value="PP2Cc"/>
    <property type="match status" value="1"/>
</dbReference>
<name>A0A7S3QY04_DUNTE</name>
<feature type="compositionally biased region" description="Low complexity" evidence="10">
    <location>
        <begin position="367"/>
        <end position="391"/>
    </location>
</feature>
<dbReference type="CDD" id="cd00143">
    <property type="entry name" value="PP2Cc"/>
    <property type="match status" value="1"/>
</dbReference>
<protein>
    <recommendedName>
        <fullName evidence="3">protein-serine/threonine phosphatase</fullName>
        <ecNumber evidence="3">3.1.3.16</ecNumber>
    </recommendedName>
</protein>
<feature type="compositionally biased region" description="Low complexity" evidence="10">
    <location>
        <begin position="324"/>
        <end position="339"/>
    </location>
</feature>
<dbReference type="Gene3D" id="3.60.40.10">
    <property type="entry name" value="PPM-type phosphatase domain"/>
    <property type="match status" value="2"/>
</dbReference>
<dbReference type="GO" id="GO:0046872">
    <property type="term" value="F:metal ion binding"/>
    <property type="evidence" value="ECO:0007669"/>
    <property type="project" value="UniProtKB-KW"/>
</dbReference>
<sequence length="708" mass="73927">MACHGGGPSPDAMTDTVVPCLPGCFARSVVIEEKHAGPIQGYTARDELQPGSCCMKVVTAETSDSVFAVAAAASKGPEEEEGPGVACDKGECIEPAPSLLLSAATLSASCLNSCANTVATLEAPPCGVKAVCGKRAKMEDAFSVQTCFYDLPSAANDDIVNKLPARIASQIGEQLESSFGSSGSNTQQQDGRHLSLCGSASQPQPHQHADFSAMSETSDASDNGGDTLHFYGVYDGHGGTEAAQHCANRLHHHLSEALASLGPACVHHQTSTSKPEGGVQCQAEWRLIRKAGCREASCFDAAHCKDGGSCEEGQQGAGLGPLEQQQQANSLQVEQQQQQPREVEHSQPRAVPLKQPQVSFQLKDHQSPQSPSQFPQALQSPGVHHQQQQQPPHSPTTGCVAASGQADSSSEAATELISEPPSTFSDFCGSGCDASSDPSDMDASRSPSHSSSITLALEEALKEAFLRTDSEFAADGSAAMVGSTAVVALVGSRKAWVANCGDSRAVLCRGSRAIQLTDDHKPEREDEAERVEKAGGQVLYWNGHRVMGVLAMSRAIGDHGLRPYVIPEPEVTVFTRAEDDDFLLLASDGLWDVMSNQEAISLAMRCSARAAEKGASRKAAVRIAASVLTKAAVDRGSKDNVTVVIIDLASNTKEERNTEAPSSSNVVGSPGSMLGGSGPVSTGTCTPVAGSSPPTSSTNETFRPEGHA</sequence>
<dbReference type="FunFam" id="3.60.40.10:FF:000291">
    <property type="entry name" value="Protein phosphatase 2C 50"/>
    <property type="match status" value="1"/>
</dbReference>
<feature type="compositionally biased region" description="Polar residues" evidence="10">
    <location>
        <begin position="176"/>
        <end position="189"/>
    </location>
</feature>
<dbReference type="InterPro" id="IPR001932">
    <property type="entry name" value="PPM-type_phosphatase-like_dom"/>
</dbReference>
<dbReference type="PROSITE" id="PS51746">
    <property type="entry name" value="PPM_2"/>
    <property type="match status" value="1"/>
</dbReference>
<reference evidence="12" key="1">
    <citation type="submission" date="2021-01" db="EMBL/GenBank/DDBJ databases">
        <authorList>
            <person name="Corre E."/>
            <person name="Pelletier E."/>
            <person name="Niang G."/>
            <person name="Scheremetjew M."/>
            <person name="Finn R."/>
            <person name="Kale V."/>
            <person name="Holt S."/>
            <person name="Cochrane G."/>
            <person name="Meng A."/>
            <person name="Brown T."/>
            <person name="Cohen L."/>
        </authorList>
    </citation>
    <scope>NUCLEOTIDE SEQUENCE</scope>
    <source>
        <strain evidence="12">CCMP1320</strain>
    </source>
</reference>
<evidence type="ECO:0000313" key="12">
    <source>
        <dbReference type="EMBL" id="CAE0496471.1"/>
    </source>
</evidence>
<dbReference type="InterPro" id="IPR015655">
    <property type="entry name" value="PP2C"/>
</dbReference>
<dbReference type="GO" id="GO:0004722">
    <property type="term" value="F:protein serine/threonine phosphatase activity"/>
    <property type="evidence" value="ECO:0007669"/>
    <property type="project" value="UniProtKB-EC"/>
</dbReference>
<accession>A0A7S3QY04</accession>
<keyword evidence="4" id="KW-0479">Metal-binding</keyword>
<evidence type="ECO:0000256" key="1">
    <source>
        <dbReference type="ARBA" id="ARBA00001936"/>
    </source>
</evidence>
<keyword evidence="7 9" id="KW-0904">Protein phosphatase</keyword>
<feature type="compositionally biased region" description="Low complexity" evidence="10">
    <location>
        <begin position="661"/>
        <end position="672"/>
    </location>
</feature>
<evidence type="ECO:0000256" key="8">
    <source>
        <dbReference type="ARBA" id="ARBA00023211"/>
    </source>
</evidence>
<evidence type="ECO:0000256" key="5">
    <source>
        <dbReference type="ARBA" id="ARBA00022801"/>
    </source>
</evidence>
<dbReference type="InterPro" id="IPR000222">
    <property type="entry name" value="PP2C_BS"/>
</dbReference>
<evidence type="ECO:0000256" key="2">
    <source>
        <dbReference type="ARBA" id="ARBA00001946"/>
    </source>
</evidence>
<comment type="cofactor">
    <cofactor evidence="2">
        <name>Mg(2+)</name>
        <dbReference type="ChEBI" id="CHEBI:18420"/>
    </cofactor>
</comment>
<comment type="similarity">
    <text evidence="9">Belongs to the PP2C family.</text>
</comment>
<evidence type="ECO:0000259" key="11">
    <source>
        <dbReference type="PROSITE" id="PS51746"/>
    </source>
</evidence>
<dbReference type="PANTHER" id="PTHR47992">
    <property type="entry name" value="PROTEIN PHOSPHATASE"/>
    <property type="match status" value="1"/>
</dbReference>
<feature type="domain" description="PPM-type phosphatase" evidence="11">
    <location>
        <begin position="211"/>
        <end position="648"/>
    </location>
</feature>
<dbReference type="InterPro" id="IPR036457">
    <property type="entry name" value="PPM-type-like_dom_sf"/>
</dbReference>
<feature type="region of interest" description="Disordered" evidence="10">
    <location>
        <begin position="653"/>
        <end position="708"/>
    </location>
</feature>
<dbReference type="EMBL" id="HBIP01019455">
    <property type="protein sequence ID" value="CAE0496471.1"/>
    <property type="molecule type" value="Transcribed_RNA"/>
</dbReference>
<comment type="cofactor">
    <cofactor evidence="1">
        <name>Mn(2+)</name>
        <dbReference type="ChEBI" id="CHEBI:29035"/>
    </cofactor>
</comment>
<keyword evidence="8" id="KW-0464">Manganese</keyword>
<evidence type="ECO:0000256" key="10">
    <source>
        <dbReference type="SAM" id="MobiDB-lite"/>
    </source>
</evidence>
<evidence type="ECO:0000256" key="4">
    <source>
        <dbReference type="ARBA" id="ARBA00022723"/>
    </source>
</evidence>
<feature type="region of interest" description="Disordered" evidence="10">
    <location>
        <begin position="323"/>
        <end position="451"/>
    </location>
</feature>
<evidence type="ECO:0000256" key="3">
    <source>
        <dbReference type="ARBA" id="ARBA00013081"/>
    </source>
</evidence>
<feature type="region of interest" description="Disordered" evidence="10">
    <location>
        <begin position="176"/>
        <end position="222"/>
    </location>
</feature>
<dbReference type="EC" id="3.1.3.16" evidence="3"/>
<dbReference type="PROSITE" id="PS01032">
    <property type="entry name" value="PPM_1"/>
    <property type="match status" value="1"/>
</dbReference>
<proteinExistence type="inferred from homology"/>
<keyword evidence="6" id="KW-0460">Magnesium</keyword>
<dbReference type="Pfam" id="PF00481">
    <property type="entry name" value="PP2C"/>
    <property type="match status" value="1"/>
</dbReference>
<dbReference type="SUPFAM" id="SSF81606">
    <property type="entry name" value="PP2C-like"/>
    <property type="match status" value="1"/>
</dbReference>
<evidence type="ECO:0000256" key="6">
    <source>
        <dbReference type="ARBA" id="ARBA00022842"/>
    </source>
</evidence>
<feature type="compositionally biased region" description="Polar residues" evidence="10">
    <location>
        <begin position="692"/>
        <end position="701"/>
    </location>
</feature>
<keyword evidence="5 9" id="KW-0378">Hydrolase</keyword>
<evidence type="ECO:0000256" key="7">
    <source>
        <dbReference type="ARBA" id="ARBA00022912"/>
    </source>
</evidence>
<evidence type="ECO:0000256" key="9">
    <source>
        <dbReference type="RuleBase" id="RU003465"/>
    </source>
</evidence>
<dbReference type="SMART" id="SM00331">
    <property type="entry name" value="PP2C_SIG"/>
    <property type="match status" value="1"/>
</dbReference>
<organism evidence="12">
    <name type="scientific">Dunaliella tertiolecta</name>
    <name type="common">Green alga</name>
    <dbReference type="NCBI Taxonomy" id="3047"/>
    <lineage>
        <taxon>Eukaryota</taxon>
        <taxon>Viridiplantae</taxon>
        <taxon>Chlorophyta</taxon>
        <taxon>core chlorophytes</taxon>
        <taxon>Chlorophyceae</taxon>
        <taxon>CS clade</taxon>
        <taxon>Chlamydomonadales</taxon>
        <taxon>Dunaliellaceae</taxon>
        <taxon>Dunaliella</taxon>
    </lineage>
</organism>
<dbReference type="AlphaFoldDB" id="A0A7S3QY04"/>
<gene>
    <name evidence="12" type="ORF">DTER00134_LOCUS11544</name>
</gene>